<keyword evidence="3" id="KW-1133">Transmembrane helix</keyword>
<gene>
    <name evidence="5" type="ORF">HNQ72_006223</name>
</gene>
<keyword evidence="6" id="KW-1185">Reference proteome</keyword>
<evidence type="ECO:0000259" key="4">
    <source>
        <dbReference type="Pfam" id="PF01478"/>
    </source>
</evidence>
<feature type="transmembrane region" description="Helical" evidence="3">
    <location>
        <begin position="97"/>
        <end position="126"/>
    </location>
</feature>
<feature type="transmembrane region" description="Helical" evidence="3">
    <location>
        <begin position="34"/>
        <end position="52"/>
    </location>
</feature>
<reference evidence="5 6" key="1">
    <citation type="submission" date="2020-08" db="EMBL/GenBank/DDBJ databases">
        <title>Genomic Encyclopedia of Type Strains, Phase IV (KMG-IV): sequencing the most valuable type-strain genomes for metagenomic binning, comparative biology and taxonomic classification.</title>
        <authorList>
            <person name="Goeker M."/>
        </authorList>
    </citation>
    <scope>NUCLEOTIDE SEQUENCE [LARGE SCALE GENOMIC DNA]</scope>
    <source>
        <strain evidence="5 6">DSM 100734</strain>
    </source>
</reference>
<dbReference type="Pfam" id="PF01478">
    <property type="entry name" value="Peptidase_A24"/>
    <property type="match status" value="1"/>
</dbReference>
<dbReference type="GO" id="GO:0004190">
    <property type="term" value="F:aspartic-type endopeptidase activity"/>
    <property type="evidence" value="ECO:0007669"/>
    <property type="project" value="InterPro"/>
</dbReference>
<evidence type="ECO:0000313" key="5">
    <source>
        <dbReference type="EMBL" id="MBB6166371.1"/>
    </source>
</evidence>
<protein>
    <submittedName>
        <fullName evidence="5">Prepilin signal peptidase PulO-like enzyme (Type II secretory pathway)</fullName>
    </submittedName>
</protein>
<dbReference type="PRINTS" id="PR00864">
    <property type="entry name" value="PREPILNPTASE"/>
</dbReference>
<organism evidence="5 6">
    <name type="scientific">Rhizobium wenxiniae</name>
    <dbReference type="NCBI Taxonomy" id="1737357"/>
    <lineage>
        <taxon>Bacteria</taxon>
        <taxon>Pseudomonadati</taxon>
        <taxon>Pseudomonadota</taxon>
        <taxon>Alphaproteobacteria</taxon>
        <taxon>Hyphomicrobiales</taxon>
        <taxon>Rhizobiaceae</taxon>
        <taxon>Rhizobium/Agrobacterium group</taxon>
        <taxon>Rhizobium</taxon>
    </lineage>
</organism>
<proteinExistence type="inferred from homology"/>
<feature type="transmembrane region" description="Helical" evidence="3">
    <location>
        <begin position="138"/>
        <end position="155"/>
    </location>
</feature>
<keyword evidence="3" id="KW-0812">Transmembrane</keyword>
<comment type="similarity">
    <text evidence="1 2">Belongs to the peptidase A24 family.</text>
</comment>
<evidence type="ECO:0000256" key="1">
    <source>
        <dbReference type="ARBA" id="ARBA00005801"/>
    </source>
</evidence>
<name>A0A7W9YD75_9HYPH</name>
<dbReference type="Gene3D" id="1.20.120.1220">
    <property type="match status" value="1"/>
</dbReference>
<dbReference type="PANTHER" id="PTHR30487:SF0">
    <property type="entry name" value="PREPILIN LEADER PEPTIDASE_N-METHYLTRANSFERASE-RELATED"/>
    <property type="match status" value="1"/>
</dbReference>
<evidence type="ECO:0000256" key="2">
    <source>
        <dbReference type="RuleBase" id="RU003793"/>
    </source>
</evidence>
<sequence length="166" mass="17984">MPNVSPFDPWLMPLLAAELLVCTAVIIYIDFRYMIIPDAINLALLTGGIAFWAPEGVIATGVACLTGAAVFGFVWLLRRIHSRATGRIGLGMGDVKLIGVAAIWLPFAVFPAFLFSASFLALVFAITTVGSRARLHRRIPFGPFLACSLVVTWAYQHHIISLLGLS</sequence>
<dbReference type="GO" id="GO:0006465">
    <property type="term" value="P:signal peptide processing"/>
    <property type="evidence" value="ECO:0007669"/>
    <property type="project" value="TreeGrafter"/>
</dbReference>
<dbReference type="InterPro" id="IPR050882">
    <property type="entry name" value="Prepilin_peptidase/N-MTase"/>
</dbReference>
<feature type="domain" description="Prepilin type IV endopeptidase peptidase" evidence="4">
    <location>
        <begin position="19"/>
        <end position="126"/>
    </location>
</feature>
<feature type="transmembrane region" description="Helical" evidence="3">
    <location>
        <begin position="58"/>
        <end position="77"/>
    </location>
</feature>
<dbReference type="AlphaFoldDB" id="A0A7W9YD75"/>
<dbReference type="PANTHER" id="PTHR30487">
    <property type="entry name" value="TYPE 4 PREPILIN-LIKE PROTEINS LEADER PEPTIDE-PROCESSING ENZYME"/>
    <property type="match status" value="1"/>
</dbReference>
<dbReference type="InterPro" id="IPR014032">
    <property type="entry name" value="Peptidase_A24A_bac"/>
</dbReference>
<accession>A0A7W9YD75</accession>
<dbReference type="EMBL" id="JACHEG010000021">
    <property type="protein sequence ID" value="MBB6166371.1"/>
    <property type="molecule type" value="Genomic_DNA"/>
</dbReference>
<keyword evidence="3" id="KW-0472">Membrane</keyword>
<dbReference type="InterPro" id="IPR000045">
    <property type="entry name" value="Prepilin_IV_endopep_pep"/>
</dbReference>
<feature type="transmembrane region" description="Helical" evidence="3">
    <location>
        <begin position="12"/>
        <end position="29"/>
    </location>
</feature>
<dbReference type="Proteomes" id="UP000547879">
    <property type="component" value="Unassembled WGS sequence"/>
</dbReference>
<comment type="caution">
    <text evidence="5">The sequence shown here is derived from an EMBL/GenBank/DDBJ whole genome shotgun (WGS) entry which is preliminary data.</text>
</comment>
<evidence type="ECO:0000256" key="3">
    <source>
        <dbReference type="SAM" id="Phobius"/>
    </source>
</evidence>
<dbReference type="GO" id="GO:0005886">
    <property type="term" value="C:plasma membrane"/>
    <property type="evidence" value="ECO:0007669"/>
    <property type="project" value="TreeGrafter"/>
</dbReference>
<dbReference type="RefSeq" id="WP_183998339.1">
    <property type="nucleotide sequence ID" value="NZ_BMHW01000025.1"/>
</dbReference>
<evidence type="ECO:0000313" key="6">
    <source>
        <dbReference type="Proteomes" id="UP000547879"/>
    </source>
</evidence>